<comment type="caution">
    <text evidence="1">The sequence shown here is derived from an EMBL/GenBank/DDBJ whole genome shotgun (WGS) entry which is preliminary data.</text>
</comment>
<dbReference type="Proteomes" id="UP000095605">
    <property type="component" value="Unassembled WGS sequence"/>
</dbReference>
<dbReference type="AlphaFoldDB" id="A0A1E5RWB5"/>
<reference evidence="2" key="1">
    <citation type="journal article" date="2016" name="Genome Announc.">
        <title>Genome sequences of three species of Hanseniaspora isolated from spontaneous wine fermentations.</title>
        <authorList>
            <person name="Sternes P.R."/>
            <person name="Lee D."/>
            <person name="Kutyna D.R."/>
            <person name="Borneman A.R."/>
        </authorList>
    </citation>
    <scope>NUCLEOTIDE SEQUENCE [LARGE SCALE GENOMIC DNA]</scope>
    <source>
        <strain evidence="2">AWRI3578</strain>
    </source>
</reference>
<name>A0A1E5RWB5_9ASCO</name>
<keyword evidence="2" id="KW-1185">Reference proteome</keyword>
<evidence type="ECO:0000313" key="2">
    <source>
        <dbReference type="Proteomes" id="UP000095605"/>
    </source>
</evidence>
<protein>
    <submittedName>
        <fullName evidence="1">Uncharacterized protein</fullName>
    </submittedName>
</protein>
<accession>A0A1E5RWB5</accession>
<proteinExistence type="predicted"/>
<evidence type="ECO:0000313" key="1">
    <source>
        <dbReference type="EMBL" id="OEJ91065.1"/>
    </source>
</evidence>
<gene>
    <name evidence="1" type="ORF">AWRI3578_g633</name>
</gene>
<organism evidence="1 2">
    <name type="scientific">Hanseniaspora opuntiae</name>
    <dbReference type="NCBI Taxonomy" id="211096"/>
    <lineage>
        <taxon>Eukaryota</taxon>
        <taxon>Fungi</taxon>
        <taxon>Dikarya</taxon>
        <taxon>Ascomycota</taxon>
        <taxon>Saccharomycotina</taxon>
        <taxon>Saccharomycetes</taxon>
        <taxon>Saccharomycodales</taxon>
        <taxon>Saccharomycodaceae</taxon>
        <taxon>Hanseniaspora</taxon>
    </lineage>
</organism>
<sequence>MLVHTKNKAIQGYRLTSSRNENKWNILLYDRLTRYDEQVAVQKLNDLLRLKWKINDNIQELNQTSETRCESKLDTSDCTVAEHMNSDFPPETSDVVSDPTRQLVFGEMKKGMVKLPPTNEGRLLQTYGEVGTLDRTYDLEKVTLPTAQCMPNLALQLQKSTPKSTTIKLK</sequence>
<dbReference type="EMBL" id="LPNL01000002">
    <property type="protein sequence ID" value="OEJ91065.1"/>
    <property type="molecule type" value="Genomic_DNA"/>
</dbReference>